<keyword evidence="5" id="KW-0539">Nucleus</keyword>
<keyword evidence="4" id="KW-0804">Transcription</keyword>
<dbReference type="InterPro" id="IPR047265">
    <property type="entry name" value="PIF1-like_bHLH"/>
</dbReference>
<dbReference type="SMART" id="SM00353">
    <property type="entry name" value="HLH"/>
    <property type="match status" value="1"/>
</dbReference>
<comment type="subcellular location">
    <subcellularLocation>
        <location evidence="1">Nucleus</location>
    </subcellularLocation>
</comment>
<dbReference type="EMBL" id="JADCNL010000001">
    <property type="protein sequence ID" value="KAG0497943.1"/>
    <property type="molecule type" value="Genomic_DNA"/>
</dbReference>
<evidence type="ECO:0000256" key="4">
    <source>
        <dbReference type="ARBA" id="ARBA00023163"/>
    </source>
</evidence>
<dbReference type="SUPFAM" id="SSF47459">
    <property type="entry name" value="HLH, helix-loop-helix DNA-binding domain"/>
    <property type="match status" value="1"/>
</dbReference>
<evidence type="ECO:0000256" key="3">
    <source>
        <dbReference type="ARBA" id="ARBA00023015"/>
    </source>
</evidence>
<dbReference type="PROSITE" id="PS50888">
    <property type="entry name" value="BHLH"/>
    <property type="match status" value="1"/>
</dbReference>
<dbReference type="InterPro" id="IPR044273">
    <property type="entry name" value="PIF3-like"/>
</dbReference>
<evidence type="ECO:0000256" key="6">
    <source>
        <dbReference type="SAM" id="MobiDB-lite"/>
    </source>
</evidence>
<accession>A0A835S5V3</accession>
<dbReference type="GO" id="GO:0005634">
    <property type="term" value="C:nucleus"/>
    <property type="evidence" value="ECO:0007669"/>
    <property type="project" value="UniProtKB-SubCell"/>
</dbReference>
<dbReference type="PANTHER" id="PTHR46807:SF1">
    <property type="entry name" value="TRANSCRIPTION FACTOR PIF3"/>
    <property type="match status" value="1"/>
</dbReference>
<dbReference type="GO" id="GO:0003700">
    <property type="term" value="F:DNA-binding transcription factor activity"/>
    <property type="evidence" value="ECO:0007669"/>
    <property type="project" value="InterPro"/>
</dbReference>
<gene>
    <name evidence="8" type="ORF">HPP92_002634</name>
</gene>
<evidence type="ECO:0000256" key="2">
    <source>
        <dbReference type="ARBA" id="ARBA00005510"/>
    </source>
</evidence>
<dbReference type="PANTHER" id="PTHR46807">
    <property type="entry name" value="TRANSCRIPTION FACTOR PIF3"/>
    <property type="match status" value="1"/>
</dbReference>
<evidence type="ECO:0000313" key="8">
    <source>
        <dbReference type="EMBL" id="KAG0497943.1"/>
    </source>
</evidence>
<proteinExistence type="inferred from homology"/>
<feature type="region of interest" description="Disordered" evidence="6">
    <location>
        <begin position="32"/>
        <end position="53"/>
    </location>
</feature>
<dbReference type="Gene3D" id="4.10.280.10">
    <property type="entry name" value="Helix-loop-helix DNA-binding domain"/>
    <property type="match status" value="1"/>
</dbReference>
<comment type="similarity">
    <text evidence="2">Belongs to the bHLH protein family.</text>
</comment>
<keyword evidence="9" id="KW-1185">Reference proteome</keyword>
<feature type="compositionally biased region" description="Polar residues" evidence="6">
    <location>
        <begin position="142"/>
        <end position="152"/>
    </location>
</feature>
<feature type="region of interest" description="Disordered" evidence="6">
    <location>
        <begin position="121"/>
        <end position="160"/>
    </location>
</feature>
<feature type="domain" description="BHLH" evidence="7">
    <location>
        <begin position="228"/>
        <end position="277"/>
    </location>
</feature>
<dbReference type="Pfam" id="PF00010">
    <property type="entry name" value="HLH"/>
    <property type="match status" value="1"/>
</dbReference>
<comment type="caution">
    <text evidence="8">The sequence shown here is derived from an EMBL/GenBank/DDBJ whole genome shotgun (WGS) entry which is preliminary data.</text>
</comment>
<dbReference type="FunFam" id="4.10.280.10:FF:000004">
    <property type="entry name" value="Basic helix-loop-helix transcription factor"/>
    <property type="match status" value="1"/>
</dbReference>
<dbReference type="OrthoDB" id="1669814at2759"/>
<evidence type="ECO:0000313" key="9">
    <source>
        <dbReference type="Proteomes" id="UP000636800"/>
    </source>
</evidence>
<sequence length="402" mass="43679">MASYSPDLSSFMPENEALELLWDNGQIVMQGQGNKTKKSSVSPVFPDNGRLEEKNYGQDGITVVRDLLPTVPCAHSDSLAPWMSYPIDESLQTDFCSDFFSEFAGAPLSCLSNTNGSLLPPDTQSSRFQKHGDAPKPRTTVVAASSYRNSSTGEERIERERAPEVLVASSSACSGYSVGVTLDEQNPKTKCRIRRRDECGDNSDDVGDESIAMKKPNAGRIPGAKRTRTAEVHNMSERRRRDRINEKMKALQELIPNCNKVDKASMLDEAIEYLKTLQLQVQMMSMGTGLCLPPMMMNAQHMGMGMGGLGLGMGMIDLNCPPGLFPVSSMGPTHFPCPSSTIHSMGIPLSHQGNPFPRSGMQPQSIKAVAPPLEEDSLKTMQACRNTAVKPIGKATGTGEKS</sequence>
<dbReference type="InterPro" id="IPR036638">
    <property type="entry name" value="HLH_DNA-bd_sf"/>
</dbReference>
<keyword evidence="3" id="KW-0805">Transcription regulation</keyword>
<dbReference type="InterPro" id="IPR011598">
    <property type="entry name" value="bHLH_dom"/>
</dbReference>
<dbReference type="CDD" id="cd11445">
    <property type="entry name" value="bHLH_AtPIF_like"/>
    <property type="match status" value="1"/>
</dbReference>
<evidence type="ECO:0000256" key="5">
    <source>
        <dbReference type="ARBA" id="ARBA00023242"/>
    </source>
</evidence>
<evidence type="ECO:0000259" key="7">
    <source>
        <dbReference type="PROSITE" id="PS50888"/>
    </source>
</evidence>
<reference evidence="8 9" key="1">
    <citation type="journal article" date="2020" name="Nat. Food">
        <title>A phased Vanilla planifolia genome enables genetic improvement of flavour and production.</title>
        <authorList>
            <person name="Hasing T."/>
            <person name="Tang H."/>
            <person name="Brym M."/>
            <person name="Khazi F."/>
            <person name="Huang T."/>
            <person name="Chambers A.H."/>
        </authorList>
    </citation>
    <scope>NUCLEOTIDE SEQUENCE [LARGE SCALE GENOMIC DNA]</scope>
    <source>
        <tissue evidence="8">Leaf</tissue>
    </source>
</reference>
<protein>
    <recommendedName>
        <fullName evidence="7">BHLH domain-containing protein</fullName>
    </recommendedName>
</protein>
<name>A0A835S5V3_VANPL</name>
<feature type="compositionally biased region" description="Polar residues" evidence="6">
    <location>
        <begin position="32"/>
        <end position="42"/>
    </location>
</feature>
<dbReference type="AlphaFoldDB" id="A0A835S5V3"/>
<dbReference type="GO" id="GO:0046983">
    <property type="term" value="F:protein dimerization activity"/>
    <property type="evidence" value="ECO:0007669"/>
    <property type="project" value="InterPro"/>
</dbReference>
<organism evidence="8 9">
    <name type="scientific">Vanilla planifolia</name>
    <name type="common">Vanilla</name>
    <dbReference type="NCBI Taxonomy" id="51239"/>
    <lineage>
        <taxon>Eukaryota</taxon>
        <taxon>Viridiplantae</taxon>
        <taxon>Streptophyta</taxon>
        <taxon>Embryophyta</taxon>
        <taxon>Tracheophyta</taxon>
        <taxon>Spermatophyta</taxon>
        <taxon>Magnoliopsida</taxon>
        <taxon>Liliopsida</taxon>
        <taxon>Asparagales</taxon>
        <taxon>Orchidaceae</taxon>
        <taxon>Vanilloideae</taxon>
        <taxon>Vanilleae</taxon>
        <taxon>Vanilla</taxon>
    </lineage>
</organism>
<feature type="region of interest" description="Disordered" evidence="6">
    <location>
        <begin position="199"/>
        <end position="222"/>
    </location>
</feature>
<dbReference type="Proteomes" id="UP000636800">
    <property type="component" value="Chromosome 1"/>
</dbReference>
<evidence type="ECO:0000256" key="1">
    <source>
        <dbReference type="ARBA" id="ARBA00004123"/>
    </source>
</evidence>